<evidence type="ECO:0000313" key="2">
    <source>
        <dbReference type="EMBL" id="KAK4011017.1"/>
    </source>
</evidence>
<evidence type="ECO:0000313" key="3">
    <source>
        <dbReference type="Proteomes" id="UP001234178"/>
    </source>
</evidence>
<feature type="signal peptide" evidence="1">
    <location>
        <begin position="1"/>
        <end position="19"/>
    </location>
</feature>
<dbReference type="Proteomes" id="UP001234178">
    <property type="component" value="Unassembled WGS sequence"/>
</dbReference>
<name>A0ABQ9ZDN1_9CRUS</name>
<keyword evidence="1" id="KW-0732">Signal</keyword>
<protein>
    <submittedName>
        <fullName evidence="2">Uncharacterized protein</fullName>
    </submittedName>
</protein>
<sequence>MTLSWHLVIPITFWPLVSPHCKGIEFSIEGSNLNDHLGTWASPRIRFFNEKCEVNLFSSVHRISWRDALRIEQMVGQQEDLT</sequence>
<organism evidence="2 3">
    <name type="scientific">Daphnia magna</name>
    <dbReference type="NCBI Taxonomy" id="35525"/>
    <lineage>
        <taxon>Eukaryota</taxon>
        <taxon>Metazoa</taxon>
        <taxon>Ecdysozoa</taxon>
        <taxon>Arthropoda</taxon>
        <taxon>Crustacea</taxon>
        <taxon>Branchiopoda</taxon>
        <taxon>Diplostraca</taxon>
        <taxon>Cladocera</taxon>
        <taxon>Anomopoda</taxon>
        <taxon>Daphniidae</taxon>
        <taxon>Daphnia</taxon>
    </lineage>
</organism>
<evidence type="ECO:0000256" key="1">
    <source>
        <dbReference type="SAM" id="SignalP"/>
    </source>
</evidence>
<gene>
    <name evidence="2" type="ORF">OUZ56_020137</name>
</gene>
<accession>A0ABQ9ZDN1</accession>
<keyword evidence="3" id="KW-1185">Reference proteome</keyword>
<proteinExistence type="predicted"/>
<feature type="chain" id="PRO_5047127608" evidence="1">
    <location>
        <begin position="20"/>
        <end position="82"/>
    </location>
</feature>
<reference evidence="2 3" key="1">
    <citation type="journal article" date="2023" name="Nucleic Acids Res.">
        <title>The hologenome of Daphnia magna reveals possible DNA methylation and microbiome-mediated evolution of the host genome.</title>
        <authorList>
            <person name="Chaturvedi A."/>
            <person name="Li X."/>
            <person name="Dhandapani V."/>
            <person name="Marshall H."/>
            <person name="Kissane S."/>
            <person name="Cuenca-Cambronero M."/>
            <person name="Asole G."/>
            <person name="Calvet F."/>
            <person name="Ruiz-Romero M."/>
            <person name="Marangio P."/>
            <person name="Guigo R."/>
            <person name="Rago D."/>
            <person name="Mirbahai L."/>
            <person name="Eastwood N."/>
            <person name="Colbourne J.K."/>
            <person name="Zhou J."/>
            <person name="Mallon E."/>
            <person name="Orsini L."/>
        </authorList>
    </citation>
    <scope>NUCLEOTIDE SEQUENCE [LARGE SCALE GENOMIC DNA]</scope>
    <source>
        <strain evidence="2">LRV0_1</strain>
    </source>
</reference>
<comment type="caution">
    <text evidence="2">The sequence shown here is derived from an EMBL/GenBank/DDBJ whole genome shotgun (WGS) entry which is preliminary data.</text>
</comment>
<dbReference type="EMBL" id="JAOYFB010000003">
    <property type="protein sequence ID" value="KAK4011017.1"/>
    <property type="molecule type" value="Genomic_DNA"/>
</dbReference>